<dbReference type="PANTHER" id="PTHR22691">
    <property type="entry name" value="YEAST SPT2-RELATED"/>
    <property type="match status" value="1"/>
</dbReference>
<dbReference type="CTD" id="729440"/>
<accession>A0AAJ7WXA3</accession>
<feature type="compositionally biased region" description="Low complexity" evidence="11">
    <location>
        <begin position="433"/>
        <end position="454"/>
    </location>
</feature>
<reference evidence="13" key="1">
    <citation type="submission" date="2025-08" db="UniProtKB">
        <authorList>
            <consortium name="RefSeq"/>
        </authorList>
    </citation>
    <scope>IDENTIFICATION</scope>
    <source>
        <tissue evidence="13">Sperm</tissue>
    </source>
</reference>
<protein>
    <recommendedName>
        <fullName evidence="7">Centrosomal protein CCDC61</fullName>
    </recommendedName>
    <alternativeName>
        <fullName evidence="8">Coiled-coil domain-containing protein 61</fullName>
    </alternativeName>
    <alternativeName>
        <fullName evidence="9">VFL3 homolog</fullName>
    </alternativeName>
</protein>
<evidence type="ECO:0000256" key="10">
    <source>
        <dbReference type="SAM" id="Coils"/>
    </source>
</evidence>
<evidence type="ECO:0000256" key="4">
    <source>
        <dbReference type="ARBA" id="ARBA00023212"/>
    </source>
</evidence>
<organism evidence="12 13">
    <name type="scientific">Petromyzon marinus</name>
    <name type="common">Sea lamprey</name>
    <dbReference type="NCBI Taxonomy" id="7757"/>
    <lineage>
        <taxon>Eukaryota</taxon>
        <taxon>Metazoa</taxon>
        <taxon>Chordata</taxon>
        <taxon>Craniata</taxon>
        <taxon>Vertebrata</taxon>
        <taxon>Cyclostomata</taxon>
        <taxon>Hyperoartia</taxon>
        <taxon>Petromyzontiformes</taxon>
        <taxon>Petromyzontidae</taxon>
        <taxon>Petromyzon</taxon>
    </lineage>
</organism>
<name>A0AAJ7WXA3_PETMA</name>
<dbReference type="AlphaFoldDB" id="A0AAJ7WXA3"/>
<dbReference type="KEGG" id="pmrn:116943365"/>
<evidence type="ECO:0000313" key="13">
    <source>
        <dbReference type="RefSeq" id="XP_032812093.1"/>
    </source>
</evidence>
<keyword evidence="5" id="KW-0966">Cell projection</keyword>
<feature type="region of interest" description="Disordered" evidence="11">
    <location>
        <begin position="250"/>
        <end position="280"/>
    </location>
</feature>
<keyword evidence="4" id="KW-0206">Cytoskeleton</keyword>
<comment type="subcellular location">
    <subcellularLocation>
        <location evidence="1">Cytoplasm</location>
        <location evidence="1">Cytoskeleton</location>
        <location evidence="1">Cilium basal body</location>
    </subcellularLocation>
</comment>
<dbReference type="GO" id="GO:0036064">
    <property type="term" value="C:ciliary basal body"/>
    <property type="evidence" value="ECO:0007669"/>
    <property type="project" value="TreeGrafter"/>
</dbReference>
<keyword evidence="12" id="KW-1185">Reference proteome</keyword>
<evidence type="ECO:0000256" key="8">
    <source>
        <dbReference type="ARBA" id="ARBA00041518"/>
    </source>
</evidence>
<feature type="compositionally biased region" description="Polar residues" evidence="11">
    <location>
        <begin position="500"/>
        <end position="513"/>
    </location>
</feature>
<evidence type="ECO:0000256" key="5">
    <source>
        <dbReference type="ARBA" id="ARBA00023273"/>
    </source>
</evidence>
<evidence type="ECO:0000256" key="2">
    <source>
        <dbReference type="ARBA" id="ARBA00022490"/>
    </source>
</evidence>
<keyword evidence="2" id="KW-0963">Cytoplasm</keyword>
<comment type="similarity">
    <text evidence="6">Belongs to the CCDC61 family.</text>
</comment>
<sequence length="543" mass="59429">MDRSQVHAEGRLEVRGLELEVRMEAGGSSLNVEVQDPYSGDCWRADFQPSYVEDLTHKTGNFKQFSVFCSMLESAITQSSESVSLDLLTYADLERMRSRKSGPAMRSALHPSAAAAAAATTPSGAANPALSSKRYLILIYTVEFDRIHYPLALGYAGRPDTATLQRAVRQLKEELSHLRGHPGVVQDHKHRELESLQRDKRELEALVARLQKRAEGGGCGGASDAGGVVGATAAKELRVLRRLVSSLQEELGRERAKAQRSAAKRSQEIRKLDDELEEARASERSLRARVKCLSTELALYKRGRVTPVLPLAERSRGSERAASGGPGRARGEVRSASRERERTASREGRPPVRGPRSRTPSLSPAAGRVPAFDPTAYVRQREQRKKEAELRGSRQRRRELQGTPGSGGSSGGRGRPRSRPPSGGRALNGHNTRSSSLESAHSRRSSAGSGSDAAPFSEPLTSATTQRRGGKPVKKSSWESPAERSFPQPKRGRAERRRQLASTPTATQPAETMTYYSQSADLSEIDARLDALQDYMRALEAHK</sequence>
<dbReference type="Proteomes" id="UP001318040">
    <property type="component" value="Chromosome 17"/>
</dbReference>
<dbReference type="RefSeq" id="XP_032812093.1">
    <property type="nucleotide sequence ID" value="XM_032956202.1"/>
</dbReference>
<feature type="region of interest" description="Disordered" evidence="11">
    <location>
        <begin position="311"/>
        <end position="513"/>
    </location>
</feature>
<evidence type="ECO:0000313" key="12">
    <source>
        <dbReference type="Proteomes" id="UP001318040"/>
    </source>
</evidence>
<feature type="compositionally biased region" description="Basic and acidic residues" evidence="11">
    <location>
        <begin position="329"/>
        <end position="350"/>
    </location>
</feature>
<dbReference type="InterPro" id="IPR049733">
    <property type="entry name" value="CCDC61_N"/>
</dbReference>
<keyword evidence="3 10" id="KW-0175">Coiled coil</keyword>
<evidence type="ECO:0000256" key="11">
    <source>
        <dbReference type="SAM" id="MobiDB-lite"/>
    </source>
</evidence>
<evidence type="ECO:0000256" key="9">
    <source>
        <dbReference type="ARBA" id="ARBA00042326"/>
    </source>
</evidence>
<feature type="compositionally biased region" description="Basic and acidic residues" evidence="11">
    <location>
        <begin position="379"/>
        <end position="392"/>
    </location>
</feature>
<dbReference type="PANTHER" id="PTHR22691:SF1">
    <property type="entry name" value="CENTROSOMAL PROTEIN CCDC61"/>
    <property type="match status" value="1"/>
</dbReference>
<evidence type="ECO:0000256" key="6">
    <source>
        <dbReference type="ARBA" id="ARBA00038217"/>
    </source>
</evidence>
<proteinExistence type="inferred from homology"/>
<feature type="compositionally biased region" description="Basic and acidic residues" evidence="11">
    <location>
        <begin position="265"/>
        <end position="280"/>
    </location>
</feature>
<feature type="compositionally biased region" description="Gly residues" evidence="11">
    <location>
        <begin position="404"/>
        <end position="413"/>
    </location>
</feature>
<evidence type="ECO:0000256" key="1">
    <source>
        <dbReference type="ARBA" id="ARBA00004120"/>
    </source>
</evidence>
<feature type="coiled-coil region" evidence="10">
    <location>
        <begin position="186"/>
        <end position="213"/>
    </location>
</feature>
<evidence type="ECO:0000256" key="3">
    <source>
        <dbReference type="ARBA" id="ARBA00023054"/>
    </source>
</evidence>
<dbReference type="CDD" id="cd22284">
    <property type="entry name" value="HD_CCDC61_N"/>
    <property type="match status" value="1"/>
</dbReference>
<gene>
    <name evidence="13" type="primary">CCDC61</name>
</gene>
<evidence type="ECO:0000256" key="7">
    <source>
        <dbReference type="ARBA" id="ARBA00040683"/>
    </source>
</evidence>